<proteinExistence type="predicted"/>
<feature type="domain" description="HTH LytTR-type" evidence="1">
    <location>
        <begin position="180"/>
        <end position="288"/>
    </location>
</feature>
<dbReference type="Gene3D" id="2.40.50.1020">
    <property type="entry name" value="LytTr DNA-binding domain"/>
    <property type="match status" value="1"/>
</dbReference>
<sequence length="288" mass="31809">MTDQPVAVLNISFWRQDPSRAISSGLERAVAPLRSLLLERAVRDGADLVKAFLEAERKATADDAVVAVDAGGNVVAANHRARTLEDRLPAIPALEPGERWRAASPRLREIAAEAGLRATKEPSWIGTGRLDLLSIETTFEFRPVTSDNGFIGVLLVSTDSPQGEPVHVPAEVMEGARNRIVGICENRLIILTPNEIRYAEADRHAVWLVTDRGRVRAASRGIDNVERELAPFGFLRVHRGYLVNVQRIREVDQGFCKGTLTVSTQHHGREVIPVARRHVPRLRTVLSI</sequence>
<gene>
    <name evidence="2" type="ORF">HF519_02925</name>
</gene>
<dbReference type="GO" id="GO:0000156">
    <property type="term" value="F:phosphorelay response regulator activity"/>
    <property type="evidence" value="ECO:0007669"/>
    <property type="project" value="InterPro"/>
</dbReference>
<dbReference type="Pfam" id="PF04397">
    <property type="entry name" value="LytTR"/>
    <property type="match status" value="1"/>
</dbReference>
<dbReference type="InterPro" id="IPR046947">
    <property type="entry name" value="LytR-like"/>
</dbReference>
<dbReference type="PANTHER" id="PTHR37299:SF1">
    <property type="entry name" value="STAGE 0 SPORULATION PROTEIN A HOMOLOG"/>
    <property type="match status" value="1"/>
</dbReference>
<evidence type="ECO:0000313" key="2">
    <source>
        <dbReference type="EMBL" id="NMH90552.1"/>
    </source>
</evidence>
<dbReference type="RefSeq" id="WP_169410053.1">
    <property type="nucleotide sequence ID" value="NZ_JAAXKZ010000006.1"/>
</dbReference>
<protein>
    <submittedName>
        <fullName evidence="2">LytTR family transcriptional regulator</fullName>
    </submittedName>
</protein>
<evidence type="ECO:0000313" key="3">
    <source>
        <dbReference type="Proteomes" id="UP000586918"/>
    </source>
</evidence>
<dbReference type="SMART" id="SM00850">
    <property type="entry name" value="LytTR"/>
    <property type="match status" value="1"/>
</dbReference>
<name>A0A848DDA9_9PSEU</name>
<comment type="caution">
    <text evidence="2">The sequence shown here is derived from an EMBL/GenBank/DDBJ whole genome shotgun (WGS) entry which is preliminary data.</text>
</comment>
<dbReference type="PROSITE" id="PS50930">
    <property type="entry name" value="HTH_LYTTR"/>
    <property type="match status" value="1"/>
</dbReference>
<evidence type="ECO:0000259" key="1">
    <source>
        <dbReference type="PROSITE" id="PS50930"/>
    </source>
</evidence>
<organism evidence="2 3">
    <name type="scientific">Pseudonocardia bannensis</name>
    <dbReference type="NCBI Taxonomy" id="630973"/>
    <lineage>
        <taxon>Bacteria</taxon>
        <taxon>Bacillati</taxon>
        <taxon>Actinomycetota</taxon>
        <taxon>Actinomycetes</taxon>
        <taxon>Pseudonocardiales</taxon>
        <taxon>Pseudonocardiaceae</taxon>
        <taxon>Pseudonocardia</taxon>
    </lineage>
</organism>
<dbReference type="EMBL" id="JAAXKZ010000006">
    <property type="protein sequence ID" value="NMH90552.1"/>
    <property type="molecule type" value="Genomic_DNA"/>
</dbReference>
<reference evidence="2 3" key="1">
    <citation type="submission" date="2020-04" db="EMBL/GenBank/DDBJ databases">
        <authorList>
            <person name="Klaysubun C."/>
            <person name="Duangmal K."/>
            <person name="Lipun K."/>
        </authorList>
    </citation>
    <scope>NUCLEOTIDE SEQUENCE [LARGE SCALE GENOMIC DNA]</scope>
    <source>
        <strain evidence="2 3">DSM 45300</strain>
    </source>
</reference>
<dbReference type="InterPro" id="IPR007492">
    <property type="entry name" value="LytTR_DNA-bd_dom"/>
</dbReference>
<accession>A0A848DDA9</accession>
<keyword evidence="3" id="KW-1185">Reference proteome</keyword>
<dbReference type="PANTHER" id="PTHR37299">
    <property type="entry name" value="TRANSCRIPTIONAL REGULATOR-RELATED"/>
    <property type="match status" value="1"/>
</dbReference>
<dbReference type="GO" id="GO:0003677">
    <property type="term" value="F:DNA binding"/>
    <property type="evidence" value="ECO:0007669"/>
    <property type="project" value="InterPro"/>
</dbReference>
<dbReference type="Proteomes" id="UP000586918">
    <property type="component" value="Unassembled WGS sequence"/>
</dbReference>
<dbReference type="AlphaFoldDB" id="A0A848DDA9"/>